<name>A0A5N6JAJ8_9EURO</name>
<dbReference type="SMART" id="SM01373">
    <property type="entry name" value="MAGE"/>
    <property type="match status" value="1"/>
</dbReference>
<feature type="region of interest" description="Disordered" evidence="1">
    <location>
        <begin position="363"/>
        <end position="393"/>
    </location>
</feature>
<feature type="compositionally biased region" description="Polar residues" evidence="1">
    <location>
        <begin position="376"/>
        <end position="393"/>
    </location>
</feature>
<dbReference type="InterPro" id="IPR041898">
    <property type="entry name" value="MAGE_WH1"/>
</dbReference>
<feature type="compositionally biased region" description="Low complexity" evidence="1">
    <location>
        <begin position="39"/>
        <end position="51"/>
    </location>
</feature>
<dbReference type="InterPro" id="IPR037445">
    <property type="entry name" value="MAGE"/>
</dbReference>
<dbReference type="GO" id="GO:0006281">
    <property type="term" value="P:DNA repair"/>
    <property type="evidence" value="ECO:0007669"/>
    <property type="project" value="TreeGrafter"/>
</dbReference>
<feature type="domain" description="MAGE" evidence="2">
    <location>
        <begin position="71"/>
        <end position="275"/>
    </location>
</feature>
<keyword evidence="4" id="KW-1185">Reference proteome</keyword>
<protein>
    <submittedName>
        <fullName evidence="3">MAGE family-domain-containing protein</fullName>
    </submittedName>
</protein>
<dbReference type="PANTHER" id="PTHR11736:SF14">
    <property type="entry name" value="NSE3 HOMOLOG, SMC5-SMC6 COMPLEX COMPONENT"/>
    <property type="match status" value="1"/>
</dbReference>
<feature type="region of interest" description="Disordered" evidence="1">
    <location>
        <begin position="306"/>
        <end position="342"/>
    </location>
</feature>
<evidence type="ECO:0000256" key="1">
    <source>
        <dbReference type="SAM" id="MobiDB-lite"/>
    </source>
</evidence>
<dbReference type="EMBL" id="ML732782">
    <property type="protein sequence ID" value="KAB8275310.1"/>
    <property type="molecule type" value="Genomic_DNA"/>
</dbReference>
<dbReference type="GO" id="GO:0005634">
    <property type="term" value="C:nucleus"/>
    <property type="evidence" value="ECO:0007669"/>
    <property type="project" value="TreeGrafter"/>
</dbReference>
<dbReference type="PANTHER" id="PTHR11736">
    <property type="entry name" value="MELANOMA-ASSOCIATED ANTIGEN MAGE ANTIGEN"/>
    <property type="match status" value="1"/>
</dbReference>
<sequence>MPLIRKRRADPPPSNSEADSSGSEEDHSQGPTPQRRRTSSQNQHQAQASASDTDDDATHHPSSTDVMVKKMVRLALASEYARQPIRRTEISAKVLGEQGVRQFKVVFESAQKVLREKFGMQMVELPGREKVTIHDRRGAFFLLYLKDGGSAQKVEKPSSTNKSWIVGSTLPAAYRRPEILPPTKAPWESTYTGLYSFIIAVIMLNGGSLPEPKLDRYLARTNADTYTPMDRTDRLLQRLCKEGYLVRTREMDGGEELVEYMVGPRGKMEVGTAGVAGLVREVYGVGNTEEQREDFEARLARSLGIKVPEPREEEEEQNGDVEGEETQRRQSQRRRRTEEEEETMVQILDMTFSNEYLYEGHSKASATERHKHHSIIPTQATSIYPTSPESNCL</sequence>
<dbReference type="Gene3D" id="1.10.10.1200">
    <property type="entry name" value="MAGE homology domain, winged helix WH1 motif"/>
    <property type="match status" value="1"/>
</dbReference>
<dbReference type="Gene3D" id="1.10.10.1210">
    <property type="entry name" value="MAGE homology domain, winged helix WH2 motif"/>
    <property type="match status" value="1"/>
</dbReference>
<dbReference type="Proteomes" id="UP000326289">
    <property type="component" value="Unassembled WGS sequence"/>
</dbReference>
<evidence type="ECO:0000259" key="2">
    <source>
        <dbReference type="SMART" id="SM01373"/>
    </source>
</evidence>
<feature type="compositionally biased region" description="Acidic residues" evidence="1">
    <location>
        <begin position="311"/>
        <end position="324"/>
    </location>
</feature>
<reference evidence="3 4" key="1">
    <citation type="submission" date="2019-04" db="EMBL/GenBank/DDBJ databases">
        <title>Fungal friends and foes A comparative genomics study of 23 Aspergillus species from section Flavi.</title>
        <authorList>
            <consortium name="DOE Joint Genome Institute"/>
            <person name="Kjaerbolling I."/>
            <person name="Vesth T.C."/>
            <person name="Frisvad J.C."/>
            <person name="Nybo J.L."/>
            <person name="Theobald S."/>
            <person name="Kildgaard S."/>
            <person name="Petersen T.I."/>
            <person name="Kuo A."/>
            <person name="Sato A."/>
            <person name="Lyhne E.K."/>
            <person name="Kogle M.E."/>
            <person name="Wiebenga A."/>
            <person name="Kun R.S."/>
            <person name="Lubbers R.J."/>
            <person name="Makela M.R."/>
            <person name="Barry K."/>
            <person name="Chovatia M."/>
            <person name="Clum A."/>
            <person name="Daum C."/>
            <person name="Haridas S."/>
            <person name="He G."/>
            <person name="LaButti K."/>
            <person name="Lipzen A."/>
            <person name="Mondo S."/>
            <person name="Pangilinan J."/>
            <person name="Riley R."/>
            <person name="Salamov A."/>
            <person name="Simmons B.A."/>
            <person name="Magnuson J.K."/>
            <person name="Henrissat B."/>
            <person name="Mortensen U.H."/>
            <person name="Larsen T.O."/>
            <person name="De vries R.P."/>
            <person name="Grigoriev I.V."/>
            <person name="Machida M."/>
            <person name="Baker S.E."/>
            <person name="Andersen M.R."/>
        </authorList>
    </citation>
    <scope>NUCLEOTIDE SEQUENCE [LARGE SCALE GENOMIC DNA]</scope>
    <source>
        <strain evidence="3 4">CBS 117635</strain>
    </source>
</reference>
<dbReference type="Pfam" id="PF01454">
    <property type="entry name" value="MAGE"/>
    <property type="match status" value="1"/>
</dbReference>
<accession>A0A5N6JAJ8</accession>
<dbReference type="InterPro" id="IPR041899">
    <property type="entry name" value="MAGE_WH2"/>
</dbReference>
<feature type="region of interest" description="Disordered" evidence="1">
    <location>
        <begin position="1"/>
        <end position="66"/>
    </location>
</feature>
<dbReference type="InterPro" id="IPR002190">
    <property type="entry name" value="MHD_dom"/>
</dbReference>
<proteinExistence type="predicted"/>
<dbReference type="AlphaFoldDB" id="A0A5N6JAJ8"/>
<evidence type="ECO:0000313" key="4">
    <source>
        <dbReference type="Proteomes" id="UP000326289"/>
    </source>
</evidence>
<evidence type="ECO:0000313" key="3">
    <source>
        <dbReference type="EMBL" id="KAB8275310.1"/>
    </source>
</evidence>
<organism evidence="3 4">
    <name type="scientific">Aspergillus minisclerotigenes</name>
    <dbReference type="NCBI Taxonomy" id="656917"/>
    <lineage>
        <taxon>Eukaryota</taxon>
        <taxon>Fungi</taxon>
        <taxon>Dikarya</taxon>
        <taxon>Ascomycota</taxon>
        <taxon>Pezizomycotina</taxon>
        <taxon>Eurotiomycetes</taxon>
        <taxon>Eurotiomycetidae</taxon>
        <taxon>Eurotiales</taxon>
        <taxon>Aspergillaceae</taxon>
        <taxon>Aspergillus</taxon>
        <taxon>Aspergillus subgen. Circumdati</taxon>
    </lineage>
</organism>
<gene>
    <name evidence="3" type="ORF">BDV30DRAFT_225084</name>
</gene>